<evidence type="ECO:0000256" key="9">
    <source>
        <dbReference type="ARBA" id="ARBA00030642"/>
    </source>
</evidence>
<evidence type="ECO:0000256" key="13">
    <source>
        <dbReference type="ARBA" id="ARBA00042775"/>
    </source>
</evidence>
<dbReference type="InterPro" id="IPR027304">
    <property type="entry name" value="Trigger_fact/SurA_dom_sf"/>
</dbReference>
<dbReference type="OrthoDB" id="9768393at2"/>
<dbReference type="SUPFAM" id="SSF109998">
    <property type="entry name" value="Triger factor/SurA peptide-binding domain-like"/>
    <property type="match status" value="1"/>
</dbReference>
<keyword evidence="7" id="KW-0472">Membrane</keyword>
<keyword evidence="6" id="KW-1133">Transmembrane helix</keyword>
<evidence type="ECO:0000256" key="5">
    <source>
        <dbReference type="ARBA" id="ARBA00022692"/>
    </source>
</evidence>
<dbReference type="PANTHER" id="PTHR47529">
    <property type="entry name" value="PEPTIDYL-PROLYL CIS-TRANS ISOMERASE D"/>
    <property type="match status" value="1"/>
</dbReference>
<evidence type="ECO:0000256" key="1">
    <source>
        <dbReference type="ARBA" id="ARBA00004382"/>
    </source>
</evidence>
<dbReference type="Pfam" id="PF13145">
    <property type="entry name" value="Rotamase_2"/>
    <property type="match status" value="1"/>
</dbReference>
<feature type="domain" description="PpiC" evidence="14">
    <location>
        <begin position="248"/>
        <end position="368"/>
    </location>
</feature>
<keyword evidence="3" id="KW-1003">Cell membrane</keyword>
<dbReference type="InterPro" id="IPR052029">
    <property type="entry name" value="PpiD_chaperone"/>
</dbReference>
<evidence type="ECO:0000256" key="12">
    <source>
        <dbReference type="ARBA" id="ARBA00040743"/>
    </source>
</evidence>
<dbReference type="EMBL" id="LC066377">
    <property type="protein sequence ID" value="BAT28415.1"/>
    <property type="molecule type" value="Genomic_DNA"/>
</dbReference>
<keyword evidence="15" id="KW-0413">Isomerase</keyword>
<dbReference type="AlphaFoldDB" id="A0A0P0Z2U5"/>
<keyword evidence="5" id="KW-0812">Transmembrane</keyword>
<dbReference type="InterPro" id="IPR000297">
    <property type="entry name" value="PPIase_PpiC"/>
</dbReference>
<name>A0A0P0Z2U5_9HYPH</name>
<evidence type="ECO:0000259" key="14">
    <source>
        <dbReference type="Pfam" id="PF13145"/>
    </source>
</evidence>
<evidence type="ECO:0000256" key="4">
    <source>
        <dbReference type="ARBA" id="ARBA00022519"/>
    </source>
</evidence>
<dbReference type="Gene3D" id="3.10.50.40">
    <property type="match status" value="1"/>
</dbReference>
<evidence type="ECO:0000256" key="3">
    <source>
        <dbReference type="ARBA" id="ARBA00022475"/>
    </source>
</evidence>
<comment type="subcellular location">
    <subcellularLocation>
        <location evidence="1">Cell inner membrane</location>
        <topology evidence="1">Single-pass type II membrane protein</topology>
        <orientation evidence="1">Periplasmic side</orientation>
    </subcellularLocation>
</comment>
<evidence type="ECO:0000256" key="8">
    <source>
        <dbReference type="ARBA" id="ARBA00023186"/>
    </source>
</evidence>
<keyword evidence="4" id="KW-0997">Cell inner membrane</keyword>
<evidence type="ECO:0000256" key="7">
    <source>
        <dbReference type="ARBA" id="ARBA00023136"/>
    </source>
</evidence>
<keyword evidence="8" id="KW-0143">Chaperone</keyword>
<proteinExistence type="inferred from homology"/>
<dbReference type="GO" id="GO:0003755">
    <property type="term" value="F:peptidyl-prolyl cis-trans isomerase activity"/>
    <property type="evidence" value="ECO:0007669"/>
    <property type="project" value="InterPro"/>
</dbReference>
<dbReference type="RefSeq" id="WP_062226135.1">
    <property type="nucleotide sequence ID" value="NZ_BBWR01000002.1"/>
</dbReference>
<reference evidence="15" key="1">
    <citation type="journal article" date="2015" name="Proc. Natl. Acad. Sci. U.S.A.">
        <title>Bacterial clade with the ribosomal RNA operon on a small plasmid rather than the chromosome.</title>
        <authorList>
            <person name="Anda M."/>
            <person name="Ohtsubo Y."/>
            <person name="Okubo T."/>
            <person name="Sugawara M."/>
            <person name="Nagata Y."/>
            <person name="Tsuda M."/>
            <person name="Minamisawa K."/>
            <person name="Mitsui H."/>
        </authorList>
    </citation>
    <scope>NUCLEOTIDE SEQUENCE</scope>
    <source>
        <strain evidence="15">JCM 14755</strain>
    </source>
</reference>
<sequence>MMNQLRKGVGGFTAKLLLALLVLSFVVWGIADGFNSAGSSNAVVTAGGTEVTTNDYQQAYNQAINRVAAQLQRRPTAEEQAGLNLESQVLSQLASVAVLDEEARRLGVGLSDAGLAQRIADEPAFKDSSGNYSAATARAVLQRANLTEEQYAAEERRMSRRVQLMSSVTGGLALPKAFVDALGNYNGERRSISYVTLPPIPADQIADPDAATIDAFYGDVSEDYAVPELRSFSYVAIVPSELFDPATITDAQIEDEYNANVNDFTTAEQRQIQQIVFPDRAAADAAAAELAGGKSFDDVAADAGRSQSDIALGLRSADQIPDTVLRDAAFALPLNQPSAVVDGLFGPAILRVTEIRPASVQPLDAVREDIRQQLAAVQANQKATEAYTAIQEAVTSGASLSEAAQGAGLPLVTIDGMDQKGRNADGVEFANLVGGSDLITAVFLAQPGIAQEPVNFAQGSYAFFDLTSIDEAHERPLDEIRDRVVADWKSDEADRQLEARAKELADRIKGGETLAAIATELGSTVQSASAITRATGPAQIGQPATVAAFQGPQGHVGIAPANTTGNWMILQVDEVAPPADPTGDVQPQMVERMADLAQNDLLQSFVGLLQREIPVSYNQGAIDAVRGVVR</sequence>
<dbReference type="Pfam" id="PF13624">
    <property type="entry name" value="SurA_N_3"/>
    <property type="match status" value="1"/>
</dbReference>
<comment type="similarity">
    <text evidence="11">Belongs to the PpiD chaperone family.</text>
</comment>
<dbReference type="GO" id="GO:0005886">
    <property type="term" value="C:plasma membrane"/>
    <property type="evidence" value="ECO:0007669"/>
    <property type="project" value="UniProtKB-SubCell"/>
</dbReference>
<protein>
    <recommendedName>
        <fullName evidence="2">Parvulin-like PPIase</fullName>
    </recommendedName>
    <alternativeName>
        <fullName evidence="9">Peptidyl-prolyl cis-trans isomerase plp</fullName>
    </alternativeName>
    <alternativeName>
        <fullName evidence="12">Periplasmic chaperone PpiD</fullName>
    </alternativeName>
    <alternativeName>
        <fullName evidence="13">Periplasmic folding chaperone</fullName>
    </alternativeName>
    <alternativeName>
        <fullName evidence="10">Rotamase plp</fullName>
    </alternativeName>
</protein>
<evidence type="ECO:0000256" key="10">
    <source>
        <dbReference type="ARBA" id="ARBA00031484"/>
    </source>
</evidence>
<dbReference type="PANTHER" id="PTHR47529:SF1">
    <property type="entry name" value="PERIPLASMIC CHAPERONE PPID"/>
    <property type="match status" value="1"/>
</dbReference>
<accession>A0A0P0Z2U5</accession>
<evidence type="ECO:0000256" key="11">
    <source>
        <dbReference type="ARBA" id="ARBA00038408"/>
    </source>
</evidence>
<organism evidence="15">
    <name type="scientific">Aureimonas frigidaquae</name>
    <dbReference type="NCBI Taxonomy" id="424757"/>
    <lineage>
        <taxon>Bacteria</taxon>
        <taxon>Pseudomonadati</taxon>
        <taxon>Pseudomonadota</taxon>
        <taxon>Alphaproteobacteria</taxon>
        <taxon>Hyphomicrobiales</taxon>
        <taxon>Aurantimonadaceae</taxon>
        <taxon>Aureimonas</taxon>
    </lineage>
</organism>
<dbReference type="SUPFAM" id="SSF54534">
    <property type="entry name" value="FKBP-like"/>
    <property type="match status" value="1"/>
</dbReference>
<evidence type="ECO:0000256" key="2">
    <source>
        <dbReference type="ARBA" id="ARBA00018370"/>
    </source>
</evidence>
<dbReference type="Gene3D" id="1.10.4030.10">
    <property type="entry name" value="Porin chaperone SurA, peptide-binding domain"/>
    <property type="match status" value="1"/>
</dbReference>
<dbReference type="InterPro" id="IPR046357">
    <property type="entry name" value="PPIase_dom_sf"/>
</dbReference>
<evidence type="ECO:0000256" key="6">
    <source>
        <dbReference type="ARBA" id="ARBA00022989"/>
    </source>
</evidence>
<evidence type="ECO:0000313" key="15">
    <source>
        <dbReference type="EMBL" id="BAT28415.1"/>
    </source>
</evidence>